<proteinExistence type="predicted"/>
<name>A0A9W5VTM4_BACCE</name>
<dbReference type="AlphaFoldDB" id="A0A9W5VTM4"/>
<dbReference type="Proteomes" id="UP000014028">
    <property type="component" value="Unassembled WGS sequence"/>
</dbReference>
<reference evidence="1 2" key="1">
    <citation type="submission" date="2012-12" db="EMBL/GenBank/DDBJ databases">
        <title>The Genome Sequence of Bacillus cereus VD184.</title>
        <authorList>
            <consortium name="The Broad Institute Genome Sequencing Platform"/>
            <consortium name="The Broad Institute Genome Sequencing Center for Infectious Disease"/>
            <person name="Feldgarden M."/>
            <person name="Van der Auwera G.A."/>
            <person name="Mahillon J."/>
            <person name="Duprez V."/>
            <person name="Timmery S."/>
            <person name="Mattelet C."/>
            <person name="Dierick K."/>
            <person name="Sun M."/>
            <person name="Yu Z."/>
            <person name="Zhu L."/>
            <person name="Hu X."/>
            <person name="Shank E.B."/>
            <person name="Swiecicka I."/>
            <person name="Hansen B.M."/>
            <person name="Andrup L."/>
            <person name="Walker B."/>
            <person name="Young S.K."/>
            <person name="Zeng Q."/>
            <person name="Gargeya S."/>
            <person name="Fitzgerald M."/>
            <person name="Haas B."/>
            <person name="Abouelleil A."/>
            <person name="Alvarado L."/>
            <person name="Arachchi H.M."/>
            <person name="Berlin A.M."/>
            <person name="Chapman S.B."/>
            <person name="Dewar J."/>
            <person name="Goldberg J."/>
            <person name="Griggs A."/>
            <person name="Gujja S."/>
            <person name="Hansen M."/>
            <person name="Howarth C."/>
            <person name="Imamovic A."/>
            <person name="Larimer J."/>
            <person name="McCowan C."/>
            <person name="Murphy C."/>
            <person name="Neiman D."/>
            <person name="Pearson M."/>
            <person name="Priest M."/>
            <person name="Roberts A."/>
            <person name="Saif S."/>
            <person name="Shea T."/>
            <person name="Sisk P."/>
            <person name="Sykes S."/>
            <person name="Wortman J."/>
            <person name="Nusbaum C."/>
            <person name="Birren B."/>
        </authorList>
    </citation>
    <scope>NUCLEOTIDE SEQUENCE [LARGE SCALE GENOMIC DNA]</scope>
    <source>
        <strain evidence="1 2">VD184</strain>
    </source>
</reference>
<accession>A0A9W5VTM4</accession>
<gene>
    <name evidence="1" type="ORF">IKC_04428</name>
</gene>
<protein>
    <submittedName>
        <fullName evidence="1">Uncharacterized protein</fullName>
    </submittedName>
</protein>
<comment type="caution">
    <text evidence="1">The sequence shown here is derived from an EMBL/GenBank/DDBJ whole genome shotgun (WGS) entry which is preliminary data.</text>
</comment>
<organism evidence="1 2">
    <name type="scientific">Bacillus cereus VD184</name>
    <dbReference type="NCBI Taxonomy" id="1053242"/>
    <lineage>
        <taxon>Bacteria</taxon>
        <taxon>Bacillati</taxon>
        <taxon>Bacillota</taxon>
        <taxon>Bacilli</taxon>
        <taxon>Bacillales</taxon>
        <taxon>Bacillaceae</taxon>
        <taxon>Bacillus</taxon>
        <taxon>Bacillus cereus group</taxon>
    </lineage>
</organism>
<sequence>MNSKIPEILGILDGYEKRVILVIIETEAMV</sequence>
<evidence type="ECO:0000313" key="1">
    <source>
        <dbReference type="EMBL" id="EOQ16505.1"/>
    </source>
</evidence>
<evidence type="ECO:0000313" key="2">
    <source>
        <dbReference type="Proteomes" id="UP000014028"/>
    </source>
</evidence>
<dbReference type="EMBL" id="AHFK01000033">
    <property type="protein sequence ID" value="EOQ16505.1"/>
    <property type="molecule type" value="Genomic_DNA"/>
</dbReference>